<dbReference type="Proteomes" id="UP001489719">
    <property type="component" value="Unassembled WGS sequence"/>
</dbReference>
<protein>
    <submittedName>
        <fullName evidence="1">Uncharacterized protein</fullName>
    </submittedName>
</protein>
<organism evidence="1 2">
    <name type="scientific">Lipomyces orientalis</name>
    <dbReference type="NCBI Taxonomy" id="1233043"/>
    <lineage>
        <taxon>Eukaryota</taxon>
        <taxon>Fungi</taxon>
        <taxon>Dikarya</taxon>
        <taxon>Ascomycota</taxon>
        <taxon>Saccharomycotina</taxon>
        <taxon>Lipomycetes</taxon>
        <taxon>Lipomycetales</taxon>
        <taxon>Lipomycetaceae</taxon>
        <taxon>Lipomyces</taxon>
    </lineage>
</organism>
<accession>A0ACC3TYS1</accession>
<comment type="caution">
    <text evidence="1">The sequence shown here is derived from an EMBL/GenBank/DDBJ whole genome shotgun (WGS) entry which is preliminary data.</text>
</comment>
<proteinExistence type="predicted"/>
<keyword evidence="2" id="KW-1185">Reference proteome</keyword>
<evidence type="ECO:0000313" key="2">
    <source>
        <dbReference type="Proteomes" id="UP001489719"/>
    </source>
</evidence>
<sequence length="592" mass="65598">MSLFTPAFSLTESRRSSKYAASVAVSPKSSVPSLLGSSLDTSTTGSSSRSSSFLSADISAEVSPESRNVTDDEAERHSRTAKGRQGSHGKRARRRRAKRHRYSPTRSNMKVLDGVKDGYNLGFRKKCVESLLIVGALALAVQHNWPAILENANFVGICALILVAVLIIRQDYWTMPSVLYIYLFPIILTLTDYPQYLPLNLLLSVSALPLPTEILSNLVVAVSPHTAEVYYLYSNVTEIVSTLTTTSLSPAETSLAGTLLVNLLLNAKQMDMVFLRAFLFGSLFSLWPATPFVLKIMQLTRLPRHRRPVDSAKIKMKYAYVIYAIFVVNVLVFVRWHLQTSLGRDPFAYMIDYLFLSEESHRRLGMLGYWATWLAIGIPWIQRSSNAWTIDIRRKVWHGMVVGMFLPSGVGWDARFTSLSMAIALTLFLFSEFLRATTIPPLGMHIHDALKRYIDERDTCGPIVVSHIFLLLGISVPIFLSSSPAGIICLGFGDACASIIGRRVGKHRWFDSKKTLEGTAGFIAAAFTGLMITKYALSGYDSILGPDLSVQWALLSAISTAVLEATSGMNDNVIVPVYMYVILRLGTRSQLV</sequence>
<dbReference type="EMBL" id="MU970035">
    <property type="protein sequence ID" value="KAK9326164.1"/>
    <property type="molecule type" value="Genomic_DNA"/>
</dbReference>
<gene>
    <name evidence="1" type="ORF">V1517DRAFT_342665</name>
</gene>
<name>A0ACC3TYS1_9ASCO</name>
<reference evidence="2" key="1">
    <citation type="journal article" date="2024" name="Front. Bioeng. Biotechnol.">
        <title>Genome-scale model development and genomic sequencing of the oleaginous clade Lipomyces.</title>
        <authorList>
            <person name="Czajka J.J."/>
            <person name="Han Y."/>
            <person name="Kim J."/>
            <person name="Mondo S.J."/>
            <person name="Hofstad B.A."/>
            <person name="Robles A."/>
            <person name="Haridas S."/>
            <person name="Riley R."/>
            <person name="LaButti K."/>
            <person name="Pangilinan J."/>
            <person name="Andreopoulos W."/>
            <person name="Lipzen A."/>
            <person name="Yan J."/>
            <person name="Wang M."/>
            <person name="Ng V."/>
            <person name="Grigoriev I.V."/>
            <person name="Spatafora J.W."/>
            <person name="Magnuson J.K."/>
            <person name="Baker S.E."/>
            <person name="Pomraning K.R."/>
        </authorList>
    </citation>
    <scope>NUCLEOTIDE SEQUENCE [LARGE SCALE GENOMIC DNA]</scope>
    <source>
        <strain evidence="2">CBS 10300</strain>
    </source>
</reference>
<evidence type="ECO:0000313" key="1">
    <source>
        <dbReference type="EMBL" id="KAK9326164.1"/>
    </source>
</evidence>